<sequence>MGSSDNSTGSTASPPTDRPACPTDRPVCSAEVRDELRITTISLYGKKNFIPWVHSVRRVLQAKGLLPHLLQAPPSPTTDDLLRNDGRVQTWILNSLDGEPYQMAMYHDTAKALWDELHSLYSGRDSLQHLYDILTDLFALDAGGASDMTYFVALAKTLAEAWIQHQPPTNDLAAQRAQKEAACIAIIMARLPSHLQSIRAQVLVSPNTPSFSDVCSMILRVSPPQDTPAPSPQPFFSRPLRSCLPLLLLLGGVPSGSRGRGRGGRGRPMCSFCGKDGHLEATCYRKIGYPPRPTASVVTDTNPPDLETIRLQLQHLQGLLNLPSTSIASVSNTGTACLSTSLGWIADSGATHHITSQRSAQYSDSPYPKSITVANGALVPVSGSADLSLSARQSPFARLFMSRVPRSIYSLLDVLRVILIVLLYSPPLPLLYRIGGRRLPLVKVGCGTGSTFSMTLPPFCLQSLTLHGIVDLDMLLCRSSSGLFQMFLLLLFSVTHVSSASTHVLLFLRIVLGALLHLI</sequence>
<keyword evidence="2" id="KW-0472">Membrane</keyword>
<dbReference type="PANTHER" id="PTHR47481:SF30">
    <property type="entry name" value="CCHC-TYPE DOMAIN-CONTAINING PROTEIN"/>
    <property type="match status" value="1"/>
</dbReference>
<dbReference type="Proteomes" id="UP001418222">
    <property type="component" value="Unassembled WGS sequence"/>
</dbReference>
<gene>
    <name evidence="3" type="ORF">KSP39_PZI012955</name>
</gene>
<dbReference type="EMBL" id="JBBWWQ010000011">
    <property type="protein sequence ID" value="KAK8935734.1"/>
    <property type="molecule type" value="Genomic_DNA"/>
</dbReference>
<proteinExistence type="predicted"/>
<accession>A0AAP0G3L3</accession>
<feature type="compositionally biased region" description="Polar residues" evidence="1">
    <location>
        <begin position="1"/>
        <end position="14"/>
    </location>
</feature>
<keyword evidence="2" id="KW-0812">Transmembrane</keyword>
<evidence type="ECO:0000256" key="2">
    <source>
        <dbReference type="SAM" id="Phobius"/>
    </source>
</evidence>
<evidence type="ECO:0000256" key="1">
    <source>
        <dbReference type="SAM" id="MobiDB-lite"/>
    </source>
</evidence>
<protein>
    <submittedName>
        <fullName evidence="3">Uncharacterized protein</fullName>
    </submittedName>
</protein>
<keyword evidence="2" id="KW-1133">Transmembrane helix</keyword>
<feature type="transmembrane region" description="Helical" evidence="2">
    <location>
        <begin position="408"/>
        <end position="432"/>
    </location>
</feature>
<keyword evidence="4" id="KW-1185">Reference proteome</keyword>
<evidence type="ECO:0000313" key="3">
    <source>
        <dbReference type="EMBL" id="KAK8935734.1"/>
    </source>
</evidence>
<comment type="caution">
    <text evidence="3">The sequence shown here is derived from an EMBL/GenBank/DDBJ whole genome shotgun (WGS) entry which is preliminary data.</text>
</comment>
<organism evidence="3 4">
    <name type="scientific">Platanthera zijinensis</name>
    <dbReference type="NCBI Taxonomy" id="2320716"/>
    <lineage>
        <taxon>Eukaryota</taxon>
        <taxon>Viridiplantae</taxon>
        <taxon>Streptophyta</taxon>
        <taxon>Embryophyta</taxon>
        <taxon>Tracheophyta</taxon>
        <taxon>Spermatophyta</taxon>
        <taxon>Magnoliopsida</taxon>
        <taxon>Liliopsida</taxon>
        <taxon>Asparagales</taxon>
        <taxon>Orchidaceae</taxon>
        <taxon>Orchidoideae</taxon>
        <taxon>Orchideae</taxon>
        <taxon>Orchidinae</taxon>
        <taxon>Platanthera</taxon>
    </lineage>
</organism>
<dbReference type="PANTHER" id="PTHR47481">
    <property type="match status" value="1"/>
</dbReference>
<feature type="region of interest" description="Disordered" evidence="1">
    <location>
        <begin position="1"/>
        <end position="26"/>
    </location>
</feature>
<name>A0AAP0G3L3_9ASPA</name>
<dbReference type="AlphaFoldDB" id="A0AAP0G3L3"/>
<evidence type="ECO:0000313" key="4">
    <source>
        <dbReference type="Proteomes" id="UP001418222"/>
    </source>
</evidence>
<reference evidence="3 4" key="1">
    <citation type="journal article" date="2022" name="Nat. Plants">
        <title>Genomes of leafy and leafless Platanthera orchids illuminate the evolution of mycoheterotrophy.</title>
        <authorList>
            <person name="Li M.H."/>
            <person name="Liu K.W."/>
            <person name="Li Z."/>
            <person name="Lu H.C."/>
            <person name="Ye Q.L."/>
            <person name="Zhang D."/>
            <person name="Wang J.Y."/>
            <person name="Li Y.F."/>
            <person name="Zhong Z.M."/>
            <person name="Liu X."/>
            <person name="Yu X."/>
            <person name="Liu D.K."/>
            <person name="Tu X.D."/>
            <person name="Liu B."/>
            <person name="Hao Y."/>
            <person name="Liao X.Y."/>
            <person name="Jiang Y.T."/>
            <person name="Sun W.H."/>
            <person name="Chen J."/>
            <person name="Chen Y.Q."/>
            <person name="Ai Y."/>
            <person name="Zhai J.W."/>
            <person name="Wu S.S."/>
            <person name="Zhou Z."/>
            <person name="Hsiao Y.Y."/>
            <person name="Wu W.L."/>
            <person name="Chen Y.Y."/>
            <person name="Lin Y.F."/>
            <person name="Hsu J.L."/>
            <person name="Li C.Y."/>
            <person name="Wang Z.W."/>
            <person name="Zhao X."/>
            <person name="Zhong W.Y."/>
            <person name="Ma X.K."/>
            <person name="Ma L."/>
            <person name="Huang J."/>
            <person name="Chen G.Z."/>
            <person name="Huang M.Z."/>
            <person name="Huang L."/>
            <person name="Peng D.H."/>
            <person name="Luo Y.B."/>
            <person name="Zou S.Q."/>
            <person name="Chen S.P."/>
            <person name="Lan S."/>
            <person name="Tsai W.C."/>
            <person name="Van de Peer Y."/>
            <person name="Liu Z.J."/>
        </authorList>
    </citation>
    <scope>NUCLEOTIDE SEQUENCE [LARGE SCALE GENOMIC DNA]</scope>
    <source>
        <strain evidence="3">Lor287</strain>
    </source>
</reference>